<dbReference type="PANTHER" id="PTHR43520">
    <property type="entry name" value="ATP7, ISOFORM B"/>
    <property type="match status" value="1"/>
</dbReference>
<evidence type="ECO:0000313" key="13">
    <source>
        <dbReference type="Proteomes" id="UP000242616"/>
    </source>
</evidence>
<dbReference type="SFLD" id="SFLDG00002">
    <property type="entry name" value="C1.7:_P-type_atpase_like"/>
    <property type="match status" value="1"/>
</dbReference>
<keyword evidence="10" id="KW-1003">Cell membrane</keyword>
<organism evidence="12 13">
    <name type="scientific">Thermosipho affectus</name>
    <dbReference type="NCBI Taxonomy" id="660294"/>
    <lineage>
        <taxon>Bacteria</taxon>
        <taxon>Thermotogati</taxon>
        <taxon>Thermotogota</taxon>
        <taxon>Thermotogae</taxon>
        <taxon>Thermotogales</taxon>
        <taxon>Fervidobacteriaceae</taxon>
        <taxon>Thermosipho</taxon>
    </lineage>
</organism>
<keyword evidence="9 10" id="KW-0472">Membrane</keyword>
<evidence type="ECO:0000256" key="4">
    <source>
        <dbReference type="ARBA" id="ARBA00022723"/>
    </source>
</evidence>
<dbReference type="InterPro" id="IPR023299">
    <property type="entry name" value="ATPase_P-typ_cyto_dom_N"/>
</dbReference>
<feature type="transmembrane region" description="Helical" evidence="10">
    <location>
        <begin position="88"/>
        <end position="107"/>
    </location>
</feature>
<evidence type="ECO:0000256" key="2">
    <source>
        <dbReference type="ARBA" id="ARBA00006024"/>
    </source>
</evidence>
<evidence type="ECO:0000256" key="10">
    <source>
        <dbReference type="RuleBase" id="RU362081"/>
    </source>
</evidence>
<keyword evidence="13" id="KW-1185">Reference proteome</keyword>
<dbReference type="InterPro" id="IPR036412">
    <property type="entry name" value="HAD-like_sf"/>
</dbReference>
<dbReference type="PRINTS" id="PR00120">
    <property type="entry name" value="HATPASE"/>
</dbReference>
<dbReference type="SFLD" id="SFLDS00003">
    <property type="entry name" value="Haloacid_Dehalogenase"/>
    <property type="match status" value="1"/>
</dbReference>
<keyword evidence="4 10" id="KW-0479">Metal-binding</keyword>
<comment type="similarity">
    <text evidence="2 10">Belongs to the cation transport ATPase (P-type) (TC 3.A.3) family. Type IB subfamily.</text>
</comment>
<dbReference type="CDD" id="cd02094">
    <property type="entry name" value="P-type_ATPase_Cu-like"/>
    <property type="match status" value="1"/>
</dbReference>
<comment type="subcellular location">
    <subcellularLocation>
        <location evidence="10">Cell membrane</location>
    </subcellularLocation>
    <subcellularLocation>
        <location evidence="1">Endomembrane system</location>
        <topology evidence="1">Multi-pass membrane protein</topology>
    </subcellularLocation>
</comment>
<feature type="transmembrane region" description="Helical" evidence="10">
    <location>
        <begin position="175"/>
        <end position="192"/>
    </location>
</feature>
<dbReference type="InterPro" id="IPR036163">
    <property type="entry name" value="HMA_dom_sf"/>
</dbReference>
<reference evidence="12 13" key="1">
    <citation type="submission" date="2015-06" db="EMBL/GenBank/DDBJ databases">
        <title>Genome sequencing of Thermotogales isolates from hydrothermal vents.</title>
        <authorList>
            <person name="Haverkamp T.H."/>
            <person name="Kublanov I.V."/>
            <person name="Nesbo C.L."/>
        </authorList>
    </citation>
    <scope>NUCLEOTIDE SEQUENCE [LARGE SCALE GENOMIC DNA]</scope>
    <source>
        <strain evidence="13">ik275mar</strain>
    </source>
</reference>
<dbReference type="Proteomes" id="UP000242616">
    <property type="component" value="Unassembled WGS sequence"/>
</dbReference>
<dbReference type="NCBIfam" id="TIGR01525">
    <property type="entry name" value="ATPase-IB_hvy"/>
    <property type="match status" value="1"/>
</dbReference>
<dbReference type="InterPro" id="IPR001757">
    <property type="entry name" value="P_typ_ATPase"/>
</dbReference>
<dbReference type="Gene3D" id="3.30.70.100">
    <property type="match status" value="1"/>
</dbReference>
<keyword evidence="3 10" id="KW-0812">Transmembrane</keyword>
<dbReference type="InterPro" id="IPR017969">
    <property type="entry name" value="Heavy-metal-associated_CS"/>
</dbReference>
<dbReference type="SUPFAM" id="SSF56784">
    <property type="entry name" value="HAD-like"/>
    <property type="match status" value="1"/>
</dbReference>
<dbReference type="Pfam" id="PF00702">
    <property type="entry name" value="Hydrolase"/>
    <property type="match status" value="1"/>
</dbReference>
<dbReference type="SUPFAM" id="SSF81653">
    <property type="entry name" value="Calcium ATPase, transduction domain A"/>
    <property type="match status" value="1"/>
</dbReference>
<sequence length="723" mass="79472">MKNEEKKSFTITGMTCANCARTIEKALLKSEDVKFAAVNLATNTAFVVGENLDIEKIKKIVESVGYGITDKSPEEVEEKRYKKIKKNLFISLLLTIPLSILMITNMFFREIPYFTLIEVIFGGIVTFYAGRDTIKGAWIALTHKHTNMDTLIFFGATTAWLTSILSLFGLEIGSFGAIGSMIISFHLLGRFIESYLRDKATKEIKSLIKLQAKEARVIIEGKELMLPIEAVKEKMIILVKPGERIPVDGVIISGKSGIDESMISGESMPAKKGENDEVIGGSLNLTSPIKIKATKVGEDSFLSQMINLIKEAQGAKVPIQALADRITNWFVPVIISLAIFSGIFWYFGFETFHPFIEKASNYLPWILNTNNPVSFAIFVFVATVVIACPCALGLATPMALITGTGLSAKRGLLIRNAEAIQTMKDVKFVLMDKTGTITEGHPKVIEHNLDKETLKVIASIEKNSNHPLAKAISELTNNYIKIEKIEEIPGKGIKAFVNNTEYFVGKPQDYSNYSKILEKGYTVVEVKVNTKTHGFLAIVDPIRPDSLNAVKMLKNMGITPIMVTGDNEKTAEIVAKQVGIDKIYAQVKPQEKLDIIRKYQAKGGKVLMVGDGMNDAAALKGADVGIAIGTGTDLAIDNADIIITKEGISKIVDAIKISQLTFSVIKQNLFWAFFYNIIAIPMAMMGLLHPAIAEAAMAFSSITVILNSSKINEKRYSKSLTKN</sequence>
<dbReference type="Gene3D" id="3.40.50.1000">
    <property type="entry name" value="HAD superfamily/HAD-like"/>
    <property type="match status" value="1"/>
</dbReference>
<dbReference type="InterPro" id="IPR023214">
    <property type="entry name" value="HAD_sf"/>
</dbReference>
<dbReference type="Gene3D" id="3.40.1110.10">
    <property type="entry name" value="Calcium-transporting ATPase, cytoplasmic domain N"/>
    <property type="match status" value="1"/>
</dbReference>
<evidence type="ECO:0000256" key="8">
    <source>
        <dbReference type="ARBA" id="ARBA00022989"/>
    </source>
</evidence>
<feature type="domain" description="HMA" evidence="11">
    <location>
        <begin position="5"/>
        <end position="69"/>
    </location>
</feature>
<dbReference type="SUPFAM" id="SSF55008">
    <property type="entry name" value="HMA, heavy metal-associated domain"/>
    <property type="match status" value="1"/>
</dbReference>
<dbReference type="PANTHER" id="PTHR43520:SF8">
    <property type="entry name" value="P-TYPE CU(+) TRANSPORTER"/>
    <property type="match status" value="1"/>
</dbReference>
<keyword evidence="6 10" id="KW-0067">ATP-binding</keyword>
<dbReference type="InterPro" id="IPR023298">
    <property type="entry name" value="ATPase_P-typ_TM_dom_sf"/>
</dbReference>
<name>A0ABX3III7_9BACT</name>
<keyword evidence="7" id="KW-1278">Translocase</keyword>
<dbReference type="PROSITE" id="PS00154">
    <property type="entry name" value="ATPASE_E1_E2"/>
    <property type="match status" value="1"/>
</dbReference>
<dbReference type="InterPro" id="IPR018303">
    <property type="entry name" value="ATPase_P-typ_P_site"/>
</dbReference>
<feature type="transmembrane region" description="Helical" evidence="10">
    <location>
        <begin position="375"/>
        <end position="401"/>
    </location>
</feature>
<comment type="caution">
    <text evidence="12">The sequence shown here is derived from an EMBL/GenBank/DDBJ whole genome shotgun (WGS) entry which is preliminary data.</text>
</comment>
<evidence type="ECO:0000259" key="11">
    <source>
        <dbReference type="PROSITE" id="PS50846"/>
    </source>
</evidence>
<dbReference type="NCBIfam" id="TIGR01494">
    <property type="entry name" value="ATPase_P-type"/>
    <property type="match status" value="2"/>
</dbReference>
<dbReference type="InterPro" id="IPR059000">
    <property type="entry name" value="ATPase_P-type_domA"/>
</dbReference>
<evidence type="ECO:0000256" key="3">
    <source>
        <dbReference type="ARBA" id="ARBA00022692"/>
    </source>
</evidence>
<gene>
    <name evidence="12" type="ORF">XJ44_04860</name>
</gene>
<feature type="transmembrane region" description="Helical" evidence="10">
    <location>
        <begin position="668"/>
        <end position="685"/>
    </location>
</feature>
<dbReference type="InterPro" id="IPR008250">
    <property type="entry name" value="ATPase_P-typ_transduc_dom_A_sf"/>
</dbReference>
<evidence type="ECO:0000313" key="12">
    <source>
        <dbReference type="EMBL" id="ONN27124.1"/>
    </source>
</evidence>
<dbReference type="Pfam" id="PF00122">
    <property type="entry name" value="E1-E2_ATPase"/>
    <property type="match status" value="1"/>
</dbReference>
<evidence type="ECO:0000256" key="5">
    <source>
        <dbReference type="ARBA" id="ARBA00022741"/>
    </source>
</evidence>
<feature type="transmembrane region" description="Helical" evidence="10">
    <location>
        <begin position="113"/>
        <end position="130"/>
    </location>
</feature>
<evidence type="ECO:0000256" key="6">
    <source>
        <dbReference type="ARBA" id="ARBA00022840"/>
    </source>
</evidence>
<protein>
    <submittedName>
        <fullName evidence="12">ATPase P</fullName>
    </submittedName>
</protein>
<dbReference type="SFLD" id="SFLDF00027">
    <property type="entry name" value="p-type_atpase"/>
    <property type="match status" value="1"/>
</dbReference>
<accession>A0ABX3III7</accession>
<dbReference type="InterPro" id="IPR027256">
    <property type="entry name" value="P-typ_ATPase_IB"/>
</dbReference>
<dbReference type="Gene3D" id="2.70.150.10">
    <property type="entry name" value="Calcium-transporting ATPase, cytoplasmic transduction domain A"/>
    <property type="match status" value="1"/>
</dbReference>
<dbReference type="RefSeq" id="WP_077198264.1">
    <property type="nucleotide sequence ID" value="NZ_LBFC01000018.1"/>
</dbReference>
<keyword evidence="8 10" id="KW-1133">Transmembrane helix</keyword>
<dbReference type="Pfam" id="PF00403">
    <property type="entry name" value="HMA"/>
    <property type="match status" value="1"/>
</dbReference>
<evidence type="ECO:0000256" key="9">
    <source>
        <dbReference type="ARBA" id="ARBA00023136"/>
    </source>
</evidence>
<evidence type="ECO:0000256" key="7">
    <source>
        <dbReference type="ARBA" id="ARBA00022967"/>
    </source>
</evidence>
<dbReference type="PROSITE" id="PS01047">
    <property type="entry name" value="HMA_1"/>
    <property type="match status" value="1"/>
</dbReference>
<dbReference type="PRINTS" id="PR00119">
    <property type="entry name" value="CATATPASE"/>
</dbReference>
<dbReference type="EMBL" id="LBFC01000018">
    <property type="protein sequence ID" value="ONN27124.1"/>
    <property type="molecule type" value="Genomic_DNA"/>
</dbReference>
<proteinExistence type="inferred from homology"/>
<dbReference type="CDD" id="cd00371">
    <property type="entry name" value="HMA"/>
    <property type="match status" value="1"/>
</dbReference>
<dbReference type="SUPFAM" id="SSF81665">
    <property type="entry name" value="Calcium ATPase, transmembrane domain M"/>
    <property type="match status" value="1"/>
</dbReference>
<dbReference type="InterPro" id="IPR044492">
    <property type="entry name" value="P_typ_ATPase_HD_dom"/>
</dbReference>
<dbReference type="PROSITE" id="PS50846">
    <property type="entry name" value="HMA_2"/>
    <property type="match status" value="1"/>
</dbReference>
<feature type="transmembrane region" description="Helical" evidence="10">
    <location>
        <begin position="326"/>
        <end position="347"/>
    </location>
</feature>
<feature type="transmembrane region" description="Helical" evidence="10">
    <location>
        <begin position="151"/>
        <end position="169"/>
    </location>
</feature>
<dbReference type="InterPro" id="IPR006121">
    <property type="entry name" value="HMA_dom"/>
</dbReference>
<keyword evidence="5 10" id="KW-0547">Nucleotide-binding</keyword>
<evidence type="ECO:0000256" key="1">
    <source>
        <dbReference type="ARBA" id="ARBA00004127"/>
    </source>
</evidence>